<keyword evidence="5" id="KW-1185">Reference proteome</keyword>
<dbReference type="Proteomes" id="UP001415169">
    <property type="component" value="Unassembled WGS sequence"/>
</dbReference>
<reference evidence="4" key="1">
    <citation type="journal article" date="2014" name="Int. J. Syst. Evol. Microbiol.">
        <title>Complete genome of a new Firmicutes species belonging to the dominant human colonic microbiota ('Ruminococcus bicirculans') reveals two chromosomes and a selective capacity to utilize plant glucans.</title>
        <authorList>
            <consortium name="NISC Comparative Sequencing Program"/>
            <person name="Wegmann U."/>
            <person name="Louis P."/>
            <person name="Goesmann A."/>
            <person name="Henrissat B."/>
            <person name="Duncan S.H."/>
            <person name="Flint H.J."/>
        </authorList>
    </citation>
    <scope>NUCLEOTIDE SEQUENCE</scope>
    <source>
        <strain evidence="4">JCM 17590</strain>
    </source>
</reference>
<protein>
    <submittedName>
        <fullName evidence="4">Aldo/keto reductase</fullName>
    </submittedName>
</protein>
<gene>
    <name evidence="4" type="ORF">GCM10022286_02340</name>
</gene>
<reference evidence="4" key="2">
    <citation type="submission" date="2023-12" db="EMBL/GenBank/DDBJ databases">
        <authorList>
            <person name="Sun Q."/>
            <person name="Inoue M."/>
        </authorList>
    </citation>
    <scope>NUCLEOTIDE SEQUENCE</scope>
    <source>
        <strain evidence="4">JCM 17590</strain>
    </source>
</reference>
<evidence type="ECO:0000313" key="5">
    <source>
        <dbReference type="Proteomes" id="UP001415169"/>
    </source>
</evidence>
<dbReference type="PANTHER" id="PTHR43364">
    <property type="entry name" value="NADH-SPECIFIC METHYLGLYOXAL REDUCTASE-RELATED"/>
    <property type="match status" value="1"/>
</dbReference>
<dbReference type="Pfam" id="PF00248">
    <property type="entry name" value="Aldo_ket_red"/>
    <property type="match status" value="1"/>
</dbReference>
<evidence type="ECO:0000313" key="4">
    <source>
        <dbReference type="EMBL" id="GAA4154572.1"/>
    </source>
</evidence>
<dbReference type="RefSeq" id="WP_344789908.1">
    <property type="nucleotide sequence ID" value="NZ_BAABBV010000001.1"/>
</dbReference>
<dbReference type="Gene3D" id="3.20.20.100">
    <property type="entry name" value="NADP-dependent oxidoreductase domain"/>
    <property type="match status" value="1"/>
</dbReference>
<dbReference type="PANTHER" id="PTHR43364:SF4">
    <property type="entry name" value="NAD(P)-LINKED OXIDOREDUCTASE SUPERFAMILY PROTEIN"/>
    <property type="match status" value="1"/>
</dbReference>
<dbReference type="PRINTS" id="PR00069">
    <property type="entry name" value="ALDKETRDTASE"/>
</dbReference>
<comment type="caution">
    <text evidence="4">The sequence shown here is derived from an EMBL/GenBank/DDBJ whole genome shotgun (WGS) entry which is preliminary data.</text>
</comment>
<feature type="domain" description="NADP-dependent oxidoreductase" evidence="3">
    <location>
        <begin position="18"/>
        <end position="306"/>
    </location>
</feature>
<dbReference type="SUPFAM" id="SSF51430">
    <property type="entry name" value="NAD(P)-linked oxidoreductase"/>
    <property type="match status" value="1"/>
</dbReference>
<feature type="region of interest" description="Disordered" evidence="2">
    <location>
        <begin position="324"/>
        <end position="363"/>
    </location>
</feature>
<organism evidence="4 5">
    <name type="scientific">Gryllotalpicola daejeonensis</name>
    <dbReference type="NCBI Taxonomy" id="993087"/>
    <lineage>
        <taxon>Bacteria</taxon>
        <taxon>Bacillati</taxon>
        <taxon>Actinomycetota</taxon>
        <taxon>Actinomycetes</taxon>
        <taxon>Micrococcales</taxon>
        <taxon>Microbacteriaceae</taxon>
        <taxon>Gryllotalpicola</taxon>
    </lineage>
</organism>
<evidence type="ECO:0000256" key="2">
    <source>
        <dbReference type="SAM" id="MobiDB-lite"/>
    </source>
</evidence>
<dbReference type="EMBL" id="BAABBV010000001">
    <property type="protein sequence ID" value="GAA4154572.1"/>
    <property type="molecule type" value="Genomic_DNA"/>
</dbReference>
<evidence type="ECO:0000256" key="1">
    <source>
        <dbReference type="ARBA" id="ARBA00023002"/>
    </source>
</evidence>
<evidence type="ECO:0000259" key="3">
    <source>
        <dbReference type="Pfam" id="PF00248"/>
    </source>
</evidence>
<dbReference type="InterPro" id="IPR036812">
    <property type="entry name" value="NAD(P)_OxRdtase_dom_sf"/>
</dbReference>
<dbReference type="InterPro" id="IPR023210">
    <property type="entry name" value="NADP_OxRdtase_dom"/>
</dbReference>
<sequence>MQYRTLGRTGIKVSPYALGAMMLGSLGNPDRREGIRIIHRALDAGINFIDTADRYGDSEEVVGEALKGRRDAVVLATKFWGAVDDDLNHRGASRRWIVQAVERSLRRLQTDHIDLYQLHRPDPETDIDETLSALTDLVRQGKVRAIGSSSMRGSEIVEAQWVAERRGFERFRTEQPNYSILDREIEREILPVAQRYGMGTLVYSPLAGGTLTGRYRAGQQNDNFRSARTGMRHFRDERRLAAVEQLVALSDEVGIKLTHLAMAFVIAHPGVTSAIAGPRTMEQLEDTLAGVDVALSDEILDRIDAIVPPGESVGAMDMVYRGPEVGDSGMRRRRVAERAAVPASQSPAPTVEGQAAPMTPPTK</sequence>
<dbReference type="InterPro" id="IPR020471">
    <property type="entry name" value="AKR"/>
</dbReference>
<accession>A0ABP7ZH98</accession>
<proteinExistence type="predicted"/>
<keyword evidence="1" id="KW-0560">Oxidoreductase</keyword>
<name>A0ABP7ZH98_9MICO</name>
<dbReference type="InterPro" id="IPR050523">
    <property type="entry name" value="AKR_Detox_Biosynth"/>
</dbReference>